<dbReference type="AlphaFoldDB" id="A0A3S0P4H6"/>
<gene>
    <name evidence="2" type="ORF">EK386_14900</name>
</gene>
<dbReference type="EMBL" id="RYYR01000024">
    <property type="protein sequence ID" value="RUL49577.1"/>
    <property type="molecule type" value="Genomic_DNA"/>
</dbReference>
<keyword evidence="1" id="KW-0472">Membrane</keyword>
<evidence type="ECO:0000313" key="3">
    <source>
        <dbReference type="Proteomes" id="UP000287910"/>
    </source>
</evidence>
<feature type="transmembrane region" description="Helical" evidence="1">
    <location>
        <begin position="20"/>
        <end position="45"/>
    </location>
</feature>
<keyword evidence="1" id="KW-1133">Transmembrane helix</keyword>
<dbReference type="InterPro" id="IPR007047">
    <property type="entry name" value="Flp_Fap"/>
</dbReference>
<evidence type="ECO:0000256" key="1">
    <source>
        <dbReference type="SAM" id="Phobius"/>
    </source>
</evidence>
<keyword evidence="3" id="KW-1185">Reference proteome</keyword>
<keyword evidence="1" id="KW-0812">Transmembrane</keyword>
<name>A0A3S0P4H6_9BACI</name>
<protein>
    <submittedName>
        <fullName evidence="2">Flp family type IVb pilin</fullName>
    </submittedName>
</protein>
<evidence type="ECO:0000313" key="2">
    <source>
        <dbReference type="EMBL" id="RUL49577.1"/>
    </source>
</evidence>
<comment type="caution">
    <text evidence="2">The sequence shown here is derived from an EMBL/GenBank/DDBJ whole genome shotgun (WGS) entry which is preliminary data.</text>
</comment>
<sequence length="54" mass="5759">METLKRLVIEEEGATMVEYGLIVALIAVVAMVGAKTLGTAVHTLFDGLAKDIKK</sequence>
<dbReference type="Proteomes" id="UP000287910">
    <property type="component" value="Unassembled WGS sequence"/>
</dbReference>
<dbReference type="RefSeq" id="WP_126659979.1">
    <property type="nucleotide sequence ID" value="NZ_RYYR01000024.1"/>
</dbReference>
<reference evidence="2 3" key="1">
    <citation type="submission" date="2018-12" db="EMBL/GenBank/DDBJ databases">
        <title>Lysinibacillus antri sp. nov., isolated from a cave soil.</title>
        <authorList>
            <person name="Narsing Rao M.P."/>
            <person name="Zhang H."/>
            <person name="Dong Z.-Y."/>
            <person name="Niu X.-K."/>
            <person name="Zhang K."/>
            <person name="Fang B.-Z."/>
            <person name="Kang Y.-Q."/>
            <person name="Xiao M."/>
            <person name="Li W.-J."/>
        </authorList>
    </citation>
    <scope>NUCLEOTIDE SEQUENCE [LARGE SCALE GENOMIC DNA]</scope>
    <source>
        <strain evidence="2 3">SYSU K30002</strain>
    </source>
</reference>
<organism evidence="2 3">
    <name type="scientific">Lysinibacillus antri</name>
    <dbReference type="NCBI Taxonomy" id="2498145"/>
    <lineage>
        <taxon>Bacteria</taxon>
        <taxon>Bacillati</taxon>
        <taxon>Bacillota</taxon>
        <taxon>Bacilli</taxon>
        <taxon>Bacillales</taxon>
        <taxon>Bacillaceae</taxon>
        <taxon>Lysinibacillus</taxon>
    </lineage>
</organism>
<proteinExistence type="predicted"/>
<dbReference type="Pfam" id="PF04964">
    <property type="entry name" value="Flp_Fap"/>
    <property type="match status" value="1"/>
</dbReference>
<accession>A0A3S0P4H6</accession>